<dbReference type="SMART" id="SM00304">
    <property type="entry name" value="HAMP"/>
    <property type="match status" value="1"/>
</dbReference>
<evidence type="ECO:0000313" key="6">
    <source>
        <dbReference type="EMBL" id="MCM5682398.1"/>
    </source>
</evidence>
<dbReference type="InterPro" id="IPR003660">
    <property type="entry name" value="HAMP_dom"/>
</dbReference>
<dbReference type="InterPro" id="IPR047347">
    <property type="entry name" value="YvaQ-like_sensor"/>
</dbReference>
<evidence type="ECO:0000256" key="1">
    <source>
        <dbReference type="ARBA" id="ARBA00029447"/>
    </source>
</evidence>
<dbReference type="InterPro" id="IPR004090">
    <property type="entry name" value="Chemotax_Me-accpt_rcpt"/>
</dbReference>
<dbReference type="PROSITE" id="PS50885">
    <property type="entry name" value="HAMP"/>
    <property type="match status" value="1"/>
</dbReference>
<name>A0ABT0YX27_9BURK</name>
<dbReference type="Pfam" id="PF00672">
    <property type="entry name" value="HAMP"/>
    <property type="match status" value="1"/>
</dbReference>
<keyword evidence="3" id="KW-1133">Transmembrane helix</keyword>
<dbReference type="PANTHER" id="PTHR43531:SF5">
    <property type="entry name" value="METHYL-ACCEPTING CHEMOTAXIS PROTEIN III"/>
    <property type="match status" value="1"/>
</dbReference>
<feature type="transmembrane region" description="Helical" evidence="3">
    <location>
        <begin position="192"/>
        <end position="211"/>
    </location>
</feature>
<dbReference type="InterPro" id="IPR051310">
    <property type="entry name" value="MCP_chemotaxis"/>
</dbReference>
<dbReference type="SUPFAM" id="SSF58104">
    <property type="entry name" value="Methyl-accepting chemotaxis protein (MCP) signaling domain"/>
    <property type="match status" value="1"/>
</dbReference>
<dbReference type="Gene3D" id="1.10.287.950">
    <property type="entry name" value="Methyl-accepting chemotaxis protein"/>
    <property type="match status" value="1"/>
</dbReference>
<dbReference type="PRINTS" id="PR00260">
    <property type="entry name" value="CHEMTRNSDUCR"/>
</dbReference>
<sequence length="535" mass="56348">MLNFRHARIGTRLQVGFAGVFSITAALAALGVWNSHQTLVGITEAVVSSREKTALVQEMRVSVLEAGTHVRNIALLTDVPLMNKERESFGARLGAYRGAESSLAGRPLVAEETAALERAQNWRSQAEPLVSEAFNLANAFDAEGAAKVLLDKLAPVQQQWVLELDALLKLQQHSQQAALEEARQHAISRNTAAAVLCGVAILFGIGFALWLTRSITQPLSQAVRYAQRVAEGDLSDSIGFETHGRDEPAAVLRAMQHMSGHLARLVQEVRESVGSIATASREIASGNRELSSRTEQQASSLQQTAATVDGLTEIVRSNAASAASANGLTSKATEVAAQTGEVMGQVEQTMQQIRGASQRVADITAVIDGIAFQTNILALNAAVEAARAGEQGRGFAVVAAEVRTLAQRSATAAKEIKVLIGESAQAVARGDSLVSQAAGTMQGTLDSVASVQSLIAGIAHASDQQRDAIEQVNSAVRDIDDRTQQNAALVEQAAAAAASLDQQAQHLSNLVAIFRVTASAPRHEGGPVMNSPAHA</sequence>
<reference evidence="6" key="1">
    <citation type="submission" date="2022-05" db="EMBL/GenBank/DDBJ databases">
        <title>Schlegelella sp. nov., isolated from mangrove soil.</title>
        <authorList>
            <person name="Liu Y."/>
            <person name="Ge X."/>
            <person name="Liu W."/>
        </authorList>
    </citation>
    <scope>NUCLEOTIDE SEQUENCE</scope>
    <source>
        <strain evidence="6">S2-27</strain>
    </source>
</reference>
<keyword evidence="3" id="KW-0472">Membrane</keyword>
<dbReference type="PANTHER" id="PTHR43531">
    <property type="entry name" value="PROTEIN ICFG"/>
    <property type="match status" value="1"/>
</dbReference>
<evidence type="ECO:0000256" key="2">
    <source>
        <dbReference type="PROSITE-ProRule" id="PRU00284"/>
    </source>
</evidence>
<feature type="transmembrane region" description="Helical" evidence="3">
    <location>
        <begin position="12"/>
        <end position="33"/>
    </location>
</feature>
<dbReference type="EMBL" id="JAMKFE010000018">
    <property type="protein sequence ID" value="MCM5682398.1"/>
    <property type="molecule type" value="Genomic_DNA"/>
</dbReference>
<dbReference type="PROSITE" id="PS50111">
    <property type="entry name" value="CHEMOTAXIS_TRANSDUC_2"/>
    <property type="match status" value="1"/>
</dbReference>
<gene>
    <name evidence="6" type="ORF">M8A51_22960</name>
</gene>
<dbReference type="CDD" id="cd06225">
    <property type="entry name" value="HAMP"/>
    <property type="match status" value="1"/>
</dbReference>
<evidence type="ECO:0000259" key="4">
    <source>
        <dbReference type="PROSITE" id="PS50111"/>
    </source>
</evidence>
<comment type="caution">
    <text evidence="6">The sequence shown here is derived from an EMBL/GenBank/DDBJ whole genome shotgun (WGS) entry which is preliminary data.</text>
</comment>
<dbReference type="RefSeq" id="WP_251780874.1">
    <property type="nucleotide sequence ID" value="NZ_JAMKFE010000018.1"/>
</dbReference>
<dbReference type="SMART" id="SM00283">
    <property type="entry name" value="MA"/>
    <property type="match status" value="1"/>
</dbReference>
<dbReference type="Pfam" id="PF00015">
    <property type="entry name" value="MCPsignal"/>
    <property type="match status" value="1"/>
</dbReference>
<evidence type="ECO:0000259" key="5">
    <source>
        <dbReference type="PROSITE" id="PS50885"/>
    </source>
</evidence>
<keyword evidence="7" id="KW-1185">Reference proteome</keyword>
<feature type="domain" description="HAMP" evidence="5">
    <location>
        <begin position="213"/>
        <end position="267"/>
    </location>
</feature>
<proteinExistence type="inferred from homology"/>
<comment type="similarity">
    <text evidence="1">Belongs to the methyl-accepting chemotaxis (MCP) protein family.</text>
</comment>
<organism evidence="6 7">
    <name type="scientific">Caldimonas mangrovi</name>
    <dbReference type="NCBI Taxonomy" id="2944811"/>
    <lineage>
        <taxon>Bacteria</taxon>
        <taxon>Pseudomonadati</taxon>
        <taxon>Pseudomonadota</taxon>
        <taxon>Betaproteobacteria</taxon>
        <taxon>Burkholderiales</taxon>
        <taxon>Sphaerotilaceae</taxon>
        <taxon>Caldimonas</taxon>
    </lineage>
</organism>
<keyword evidence="2" id="KW-0807">Transducer</keyword>
<accession>A0ABT0YX27</accession>
<evidence type="ECO:0000256" key="3">
    <source>
        <dbReference type="SAM" id="Phobius"/>
    </source>
</evidence>
<dbReference type="CDD" id="cd19411">
    <property type="entry name" value="MCP2201-like_sensor"/>
    <property type="match status" value="1"/>
</dbReference>
<feature type="domain" description="Methyl-accepting transducer" evidence="4">
    <location>
        <begin position="272"/>
        <end position="501"/>
    </location>
</feature>
<keyword evidence="3" id="KW-0812">Transmembrane</keyword>
<dbReference type="InterPro" id="IPR004089">
    <property type="entry name" value="MCPsignal_dom"/>
</dbReference>
<protein>
    <submittedName>
        <fullName evidence="6">Methyl-accepting chemotaxis protein</fullName>
    </submittedName>
</protein>
<evidence type="ECO:0000313" key="7">
    <source>
        <dbReference type="Proteomes" id="UP001165541"/>
    </source>
</evidence>
<dbReference type="Proteomes" id="UP001165541">
    <property type="component" value="Unassembled WGS sequence"/>
</dbReference>